<evidence type="ECO:0000313" key="2">
    <source>
        <dbReference type="Proteomes" id="UP000271098"/>
    </source>
</evidence>
<name>A0A183EGL6_9BILA</name>
<dbReference type="OrthoDB" id="59470at2759"/>
<protein>
    <submittedName>
        <fullName evidence="3">FAD_SOX domain-containing protein</fullName>
    </submittedName>
</protein>
<accession>A0A183EGL6</accession>
<dbReference type="GO" id="GO:0005615">
    <property type="term" value="C:extracellular space"/>
    <property type="evidence" value="ECO:0007669"/>
    <property type="project" value="TreeGrafter"/>
</dbReference>
<dbReference type="PANTHER" id="PTHR22897">
    <property type="entry name" value="QUIESCIN Q6-RELATED SULFHYDRYL OXIDASE"/>
    <property type="match status" value="1"/>
</dbReference>
<sequence length="230" mass="26130">MADIMTALHYILTAEIPRKAIMKGENLTALKQWVHALKMANNWIKDVPNEVTAEQWLAKVKEIQEQLGHPLPKNTTYMACRGSKPHLRGFSCGVWTIIHAMSAQAYKLEQNRDGVLWLWRTHNIVNKFIAKTPTDDPAFPKHQFPSASLCPSCRKADGEFDEAAVLNFLVNYYGDLKADGLMVSPLTTLLEQIDQLLFFHFFFSLVPTTTTRWQESSSSEGCLQADWGQF</sequence>
<dbReference type="AlphaFoldDB" id="A0A183EGL6"/>
<keyword evidence="2" id="KW-1185">Reference proteome</keyword>
<dbReference type="EMBL" id="UYRT01089780">
    <property type="protein sequence ID" value="VDN35324.1"/>
    <property type="molecule type" value="Genomic_DNA"/>
</dbReference>
<reference evidence="3" key="1">
    <citation type="submission" date="2016-06" db="UniProtKB">
        <authorList>
            <consortium name="WormBaseParasite"/>
        </authorList>
    </citation>
    <scope>IDENTIFICATION</scope>
</reference>
<dbReference type="Gene3D" id="1.20.120.310">
    <property type="entry name" value="ERV/ALR sulfhydryl oxidase domain"/>
    <property type="match status" value="2"/>
</dbReference>
<dbReference type="Proteomes" id="UP000271098">
    <property type="component" value="Unassembled WGS sequence"/>
</dbReference>
<dbReference type="Gene3D" id="1.20.120.1960">
    <property type="entry name" value="QSOX sulfhydryl oxidase domain"/>
    <property type="match status" value="1"/>
</dbReference>
<dbReference type="GO" id="GO:0006457">
    <property type="term" value="P:protein folding"/>
    <property type="evidence" value="ECO:0007669"/>
    <property type="project" value="TreeGrafter"/>
</dbReference>
<dbReference type="GO" id="GO:0003756">
    <property type="term" value="F:protein disulfide isomerase activity"/>
    <property type="evidence" value="ECO:0007669"/>
    <property type="project" value="TreeGrafter"/>
</dbReference>
<evidence type="ECO:0000313" key="1">
    <source>
        <dbReference type="EMBL" id="VDN35324.1"/>
    </source>
</evidence>
<dbReference type="GO" id="GO:0016971">
    <property type="term" value="F:flavin-dependent sulfhydryl oxidase activity"/>
    <property type="evidence" value="ECO:0007669"/>
    <property type="project" value="InterPro"/>
</dbReference>
<reference evidence="1 2" key="2">
    <citation type="submission" date="2018-11" db="EMBL/GenBank/DDBJ databases">
        <authorList>
            <consortium name="Pathogen Informatics"/>
        </authorList>
    </citation>
    <scope>NUCLEOTIDE SEQUENCE [LARGE SCALE GENOMIC DNA]</scope>
</reference>
<dbReference type="InterPro" id="IPR036774">
    <property type="entry name" value="ERV/ALR_sulphydryl_oxid_sf"/>
</dbReference>
<dbReference type="WBParaSite" id="GPUH_0002013201-mRNA-1">
    <property type="protein sequence ID" value="GPUH_0002013201-mRNA-1"/>
    <property type="gene ID" value="GPUH_0002013201"/>
</dbReference>
<organism evidence="3">
    <name type="scientific">Gongylonema pulchrum</name>
    <dbReference type="NCBI Taxonomy" id="637853"/>
    <lineage>
        <taxon>Eukaryota</taxon>
        <taxon>Metazoa</taxon>
        <taxon>Ecdysozoa</taxon>
        <taxon>Nematoda</taxon>
        <taxon>Chromadorea</taxon>
        <taxon>Rhabditida</taxon>
        <taxon>Spirurina</taxon>
        <taxon>Spiruromorpha</taxon>
        <taxon>Spiruroidea</taxon>
        <taxon>Gongylonematidae</taxon>
        <taxon>Gongylonema</taxon>
    </lineage>
</organism>
<gene>
    <name evidence="1" type="ORF">GPUH_LOCUS20110</name>
</gene>
<dbReference type="InterPro" id="IPR039798">
    <property type="entry name" value="Sulfhydryl_oxidase"/>
</dbReference>
<dbReference type="GO" id="GO:0000139">
    <property type="term" value="C:Golgi membrane"/>
    <property type="evidence" value="ECO:0007669"/>
    <property type="project" value="TreeGrafter"/>
</dbReference>
<dbReference type="PANTHER" id="PTHR22897:SF8">
    <property type="entry name" value="SULFHYDRYL OXIDASE"/>
    <property type="match status" value="1"/>
</dbReference>
<evidence type="ECO:0000313" key="3">
    <source>
        <dbReference type="WBParaSite" id="GPUH_0002013201-mRNA-1"/>
    </source>
</evidence>
<dbReference type="SUPFAM" id="SSF69000">
    <property type="entry name" value="FAD-dependent thiol oxidase"/>
    <property type="match status" value="1"/>
</dbReference>
<dbReference type="InterPro" id="IPR042568">
    <property type="entry name" value="QSOX_FAD-bd_sf"/>
</dbReference>
<proteinExistence type="predicted"/>